<dbReference type="SUPFAM" id="SSF53738">
    <property type="entry name" value="Phosphoglucomutase, first 3 domains"/>
    <property type="match status" value="3"/>
</dbReference>
<comment type="cofactor">
    <cofactor evidence="2">
        <name>Mg(2+)</name>
        <dbReference type="ChEBI" id="CHEBI:18420"/>
    </cofactor>
</comment>
<name>A0A926D6N7_9FIRM</name>
<evidence type="ECO:0000256" key="4">
    <source>
        <dbReference type="ARBA" id="ARBA00005189"/>
    </source>
</evidence>
<comment type="pathway">
    <text evidence="4">Lipid metabolism.</text>
</comment>
<keyword evidence="20" id="KW-1185">Reference proteome</keyword>
<evidence type="ECO:0000313" key="19">
    <source>
        <dbReference type="EMBL" id="MBC8532332.1"/>
    </source>
</evidence>
<evidence type="ECO:0000256" key="2">
    <source>
        <dbReference type="ARBA" id="ARBA00001946"/>
    </source>
</evidence>
<keyword evidence="10" id="KW-0413">Isomerase</keyword>
<dbReference type="InterPro" id="IPR005844">
    <property type="entry name" value="A-D-PHexomutase_a/b/a-I"/>
</dbReference>
<feature type="domain" description="Alpha-D-phosphohexomutase alpha/beta/alpha" evidence="17">
    <location>
        <begin position="213"/>
        <end position="320"/>
    </location>
</feature>
<dbReference type="InterPro" id="IPR016066">
    <property type="entry name" value="A-D-PHexomutase_CS"/>
</dbReference>
<comment type="catalytic activity">
    <reaction evidence="1">
        <text>alpha-D-glucose 1-phosphate = alpha-D-glucose 6-phosphate</text>
        <dbReference type="Rhea" id="RHEA:23536"/>
        <dbReference type="ChEBI" id="CHEBI:58225"/>
        <dbReference type="ChEBI" id="CHEBI:58601"/>
        <dbReference type="EC" id="5.4.2.2"/>
    </reaction>
</comment>
<feature type="domain" description="Alpha-D-phosphohexomutase alpha/beta/alpha" evidence="16">
    <location>
        <begin position="43"/>
        <end position="180"/>
    </location>
</feature>
<evidence type="ECO:0000259" key="16">
    <source>
        <dbReference type="Pfam" id="PF02878"/>
    </source>
</evidence>
<dbReference type="EC" id="5.4.2.2" evidence="6"/>
<evidence type="ECO:0000256" key="5">
    <source>
        <dbReference type="ARBA" id="ARBA00010231"/>
    </source>
</evidence>
<accession>A0A926D6N7</accession>
<organism evidence="19 20">
    <name type="scientific">Gehongia tenuis</name>
    <dbReference type="NCBI Taxonomy" id="2763655"/>
    <lineage>
        <taxon>Bacteria</taxon>
        <taxon>Bacillati</taxon>
        <taxon>Bacillota</taxon>
        <taxon>Clostridia</taxon>
        <taxon>Christensenellales</taxon>
        <taxon>Christensenellaceae</taxon>
        <taxon>Gehongia</taxon>
    </lineage>
</organism>
<evidence type="ECO:0000256" key="12">
    <source>
        <dbReference type="ARBA" id="ARBA00041398"/>
    </source>
</evidence>
<keyword evidence="7" id="KW-0597">Phosphoprotein</keyword>
<keyword evidence="8 14" id="KW-0479">Metal-binding</keyword>
<dbReference type="GO" id="GO:0006166">
    <property type="term" value="P:purine ribonucleoside salvage"/>
    <property type="evidence" value="ECO:0007669"/>
    <property type="project" value="TreeGrafter"/>
</dbReference>
<evidence type="ECO:0000256" key="3">
    <source>
        <dbReference type="ARBA" id="ARBA00005164"/>
    </source>
</evidence>
<dbReference type="GO" id="GO:0005975">
    <property type="term" value="P:carbohydrate metabolic process"/>
    <property type="evidence" value="ECO:0007669"/>
    <property type="project" value="InterPro"/>
</dbReference>
<sequence>MTEAMQRYQYWLSQDLDEATRKELIGIQKDPAEIEDRFFRELEFGTAGARGVLGAGSNRMNVYTVRKITQGLAEYIAGCGEEAMQRGVVVAYDSRHMSEEFSLEVSRVLAGNGIRVYLFDELRPTPELSFAIRELSAIAGVNITASHNPAKYNGYKVYWSDGGQMGPEAVQGVVDSIAQNDGFHGIQLMDAELAKRQGKIIMISREIDDVYVSRILGLSRNPQMIKNVGQDFKLTYTPLHGAGNKLVRRVLQEAGFEKVHVVREQEAPNGDFPTVKAPNPEERDALRLALALARVTQSDLVLATDPDSDRMGAAVKDEKGEFQVLTGNQIGCLLLNYLLEARRQSGDLPQNGAVVKSIVSTNMADAIAANYGMTLYDVLTGFKFISEKIEQFEKDGSHTFLFGFEESFGYLAGTFARDKDAVAACLLMAEVALWYSLRGMSLYQGLQELYQQYGYYKEKVVSFEMDGSEGLVKIKAVMDGLRNHPPKALAGKTVLAVRDYDKRMRKDLTNGQEGPLQLPRSNVLYYEMEDDAWFAARPSGTEPKIKLYLGVREESEDAASARADAMAQEIHDLAAALAEG</sequence>
<dbReference type="Pfam" id="PF02880">
    <property type="entry name" value="PGM_PMM_III"/>
    <property type="match status" value="1"/>
</dbReference>
<comment type="caution">
    <text evidence="19">The sequence shown here is derived from an EMBL/GenBank/DDBJ whole genome shotgun (WGS) entry which is preliminary data.</text>
</comment>
<gene>
    <name evidence="19" type="ORF">H8696_10805</name>
</gene>
<dbReference type="InterPro" id="IPR005843">
    <property type="entry name" value="A-D-PHexomutase_C"/>
</dbReference>
<dbReference type="RefSeq" id="WP_249317448.1">
    <property type="nucleotide sequence ID" value="NZ_JACRSR010000006.1"/>
</dbReference>
<evidence type="ECO:0000259" key="17">
    <source>
        <dbReference type="Pfam" id="PF02879"/>
    </source>
</evidence>
<dbReference type="Pfam" id="PF02879">
    <property type="entry name" value="PGM_PMM_II"/>
    <property type="match status" value="1"/>
</dbReference>
<evidence type="ECO:0000256" key="1">
    <source>
        <dbReference type="ARBA" id="ARBA00000443"/>
    </source>
</evidence>
<evidence type="ECO:0000256" key="7">
    <source>
        <dbReference type="ARBA" id="ARBA00022553"/>
    </source>
</evidence>
<dbReference type="Gene3D" id="3.30.310.50">
    <property type="entry name" value="Alpha-D-phosphohexomutase, C-terminal domain"/>
    <property type="match status" value="1"/>
</dbReference>
<dbReference type="AlphaFoldDB" id="A0A926D6N7"/>
<dbReference type="Proteomes" id="UP000623172">
    <property type="component" value="Unassembled WGS sequence"/>
</dbReference>
<dbReference type="SUPFAM" id="SSF55957">
    <property type="entry name" value="Phosphoglucomutase, C-terminal domain"/>
    <property type="match status" value="1"/>
</dbReference>
<evidence type="ECO:0000313" key="20">
    <source>
        <dbReference type="Proteomes" id="UP000623172"/>
    </source>
</evidence>
<feature type="domain" description="Alpha-D-phosphohexomutase C-terminal" evidence="15">
    <location>
        <begin position="528"/>
        <end position="561"/>
    </location>
</feature>
<dbReference type="Gene3D" id="3.40.120.10">
    <property type="entry name" value="Alpha-D-Glucose-1,6-Bisphosphate, subunit A, domain 3"/>
    <property type="match status" value="3"/>
</dbReference>
<dbReference type="PANTHER" id="PTHR45745">
    <property type="entry name" value="PHOSPHOMANNOMUTASE 45A"/>
    <property type="match status" value="1"/>
</dbReference>
<keyword evidence="9 14" id="KW-0460">Magnesium</keyword>
<comment type="pathway">
    <text evidence="3">Glycolipid metabolism; diglucosyl-diacylglycerol biosynthesis.</text>
</comment>
<evidence type="ECO:0000259" key="15">
    <source>
        <dbReference type="Pfam" id="PF00408"/>
    </source>
</evidence>
<dbReference type="Pfam" id="PF02878">
    <property type="entry name" value="PGM_PMM_I"/>
    <property type="match status" value="1"/>
</dbReference>
<reference evidence="19" key="1">
    <citation type="submission" date="2020-08" db="EMBL/GenBank/DDBJ databases">
        <title>Genome public.</title>
        <authorList>
            <person name="Liu C."/>
            <person name="Sun Q."/>
        </authorList>
    </citation>
    <scope>NUCLEOTIDE SEQUENCE</scope>
    <source>
        <strain evidence="19">NSJ-53</strain>
    </source>
</reference>
<evidence type="ECO:0000256" key="9">
    <source>
        <dbReference type="ARBA" id="ARBA00022842"/>
    </source>
</evidence>
<protein>
    <recommendedName>
        <fullName evidence="11">Phosphoglucomutase</fullName>
        <ecNumber evidence="6">5.4.2.2</ecNumber>
    </recommendedName>
    <alternativeName>
        <fullName evidence="13">Alpha-phosphoglucomutase</fullName>
    </alternativeName>
    <alternativeName>
        <fullName evidence="12">Glucose phosphomutase</fullName>
    </alternativeName>
</protein>
<evidence type="ECO:0000256" key="13">
    <source>
        <dbReference type="ARBA" id="ARBA00041467"/>
    </source>
</evidence>
<evidence type="ECO:0000259" key="18">
    <source>
        <dbReference type="Pfam" id="PF02880"/>
    </source>
</evidence>
<dbReference type="PROSITE" id="PS00710">
    <property type="entry name" value="PGM_PMM"/>
    <property type="match status" value="1"/>
</dbReference>
<dbReference type="Pfam" id="PF00408">
    <property type="entry name" value="PGM_PMM_IV"/>
    <property type="match status" value="1"/>
</dbReference>
<feature type="domain" description="Alpha-D-phosphohexomutase alpha/beta/alpha" evidence="18">
    <location>
        <begin position="327"/>
        <end position="453"/>
    </location>
</feature>
<evidence type="ECO:0000256" key="10">
    <source>
        <dbReference type="ARBA" id="ARBA00023235"/>
    </source>
</evidence>
<dbReference type="GO" id="GO:0000287">
    <property type="term" value="F:magnesium ion binding"/>
    <property type="evidence" value="ECO:0007669"/>
    <property type="project" value="InterPro"/>
</dbReference>
<comment type="similarity">
    <text evidence="5 14">Belongs to the phosphohexose mutase family.</text>
</comment>
<dbReference type="InterPro" id="IPR016055">
    <property type="entry name" value="A-D-PHexomutase_a/b/a-I/II/III"/>
</dbReference>
<evidence type="ECO:0000256" key="11">
    <source>
        <dbReference type="ARBA" id="ARBA00039995"/>
    </source>
</evidence>
<dbReference type="EMBL" id="JACRSR010000006">
    <property type="protein sequence ID" value="MBC8532332.1"/>
    <property type="molecule type" value="Genomic_DNA"/>
</dbReference>
<dbReference type="PANTHER" id="PTHR45745:SF1">
    <property type="entry name" value="PHOSPHOGLUCOMUTASE 2B-RELATED"/>
    <property type="match status" value="1"/>
</dbReference>
<dbReference type="InterPro" id="IPR005841">
    <property type="entry name" value="Alpha-D-phosphohexomutase_SF"/>
</dbReference>
<proteinExistence type="inferred from homology"/>
<dbReference type="PRINTS" id="PR00509">
    <property type="entry name" value="PGMPMM"/>
</dbReference>
<dbReference type="InterPro" id="IPR005846">
    <property type="entry name" value="A-D-PHexomutase_a/b/a-III"/>
</dbReference>
<dbReference type="GO" id="GO:0008973">
    <property type="term" value="F:phosphopentomutase activity"/>
    <property type="evidence" value="ECO:0007669"/>
    <property type="project" value="TreeGrafter"/>
</dbReference>
<dbReference type="InterPro" id="IPR005845">
    <property type="entry name" value="A-D-PHexomutase_a/b/a-II"/>
</dbReference>
<dbReference type="CDD" id="cd05799">
    <property type="entry name" value="PGM2"/>
    <property type="match status" value="1"/>
</dbReference>
<evidence type="ECO:0000256" key="6">
    <source>
        <dbReference type="ARBA" id="ARBA00012728"/>
    </source>
</evidence>
<evidence type="ECO:0000256" key="8">
    <source>
        <dbReference type="ARBA" id="ARBA00022723"/>
    </source>
</evidence>
<dbReference type="InterPro" id="IPR036900">
    <property type="entry name" value="A-D-PHexomutase_C_sf"/>
</dbReference>
<evidence type="ECO:0000256" key="14">
    <source>
        <dbReference type="RuleBase" id="RU004326"/>
    </source>
</evidence>